<keyword evidence="4 6" id="KW-1133">Transmembrane helix</keyword>
<dbReference type="PANTHER" id="PTHR32322:SF2">
    <property type="entry name" value="EAMA DOMAIN-CONTAINING PROTEIN"/>
    <property type="match status" value="1"/>
</dbReference>
<name>A0ABQ3IC05_9GAMM</name>
<reference evidence="9" key="1">
    <citation type="journal article" date="2019" name="Int. J. Syst. Evol. Microbiol.">
        <title>The Global Catalogue of Microorganisms (GCM) 10K type strain sequencing project: providing services to taxonomists for standard genome sequencing and annotation.</title>
        <authorList>
            <consortium name="The Broad Institute Genomics Platform"/>
            <consortium name="The Broad Institute Genome Sequencing Center for Infectious Disease"/>
            <person name="Wu L."/>
            <person name="Ma J."/>
        </authorList>
    </citation>
    <scope>NUCLEOTIDE SEQUENCE [LARGE SCALE GENOMIC DNA]</scope>
    <source>
        <strain evidence="9">CGMCC 1.15922</strain>
    </source>
</reference>
<keyword evidence="9" id="KW-1185">Reference proteome</keyword>
<protein>
    <submittedName>
        <fullName evidence="8">Membrane protein</fullName>
    </submittedName>
</protein>
<evidence type="ECO:0000256" key="6">
    <source>
        <dbReference type="SAM" id="Phobius"/>
    </source>
</evidence>
<evidence type="ECO:0000256" key="2">
    <source>
        <dbReference type="ARBA" id="ARBA00007362"/>
    </source>
</evidence>
<feature type="transmembrane region" description="Helical" evidence="6">
    <location>
        <begin position="34"/>
        <end position="52"/>
    </location>
</feature>
<comment type="caution">
    <text evidence="8">The sequence shown here is derived from an EMBL/GenBank/DDBJ whole genome shotgun (WGS) entry which is preliminary data.</text>
</comment>
<dbReference type="InterPro" id="IPR000620">
    <property type="entry name" value="EamA_dom"/>
</dbReference>
<evidence type="ECO:0000256" key="5">
    <source>
        <dbReference type="ARBA" id="ARBA00023136"/>
    </source>
</evidence>
<evidence type="ECO:0000256" key="4">
    <source>
        <dbReference type="ARBA" id="ARBA00022989"/>
    </source>
</evidence>
<dbReference type="SUPFAM" id="SSF103481">
    <property type="entry name" value="Multidrug resistance efflux transporter EmrE"/>
    <property type="match status" value="2"/>
</dbReference>
<evidence type="ECO:0000256" key="1">
    <source>
        <dbReference type="ARBA" id="ARBA00004141"/>
    </source>
</evidence>
<dbReference type="Pfam" id="PF00892">
    <property type="entry name" value="EamA"/>
    <property type="match status" value="2"/>
</dbReference>
<evidence type="ECO:0000256" key="3">
    <source>
        <dbReference type="ARBA" id="ARBA00022692"/>
    </source>
</evidence>
<feature type="transmembrane region" description="Helical" evidence="6">
    <location>
        <begin position="240"/>
        <end position="258"/>
    </location>
</feature>
<proteinExistence type="inferred from homology"/>
<feature type="domain" description="EamA" evidence="7">
    <location>
        <begin position="147"/>
        <end position="279"/>
    </location>
</feature>
<feature type="transmembrane region" description="Helical" evidence="6">
    <location>
        <begin position="145"/>
        <end position="166"/>
    </location>
</feature>
<feature type="transmembrane region" description="Helical" evidence="6">
    <location>
        <begin position="178"/>
        <end position="197"/>
    </location>
</feature>
<gene>
    <name evidence="8" type="primary">pagO</name>
    <name evidence="8" type="ORF">GCM10011501_03070</name>
</gene>
<comment type="similarity">
    <text evidence="2">Belongs to the EamA transporter family.</text>
</comment>
<organism evidence="8 9">
    <name type="scientific">Thalassotalea profundi</name>
    <dbReference type="NCBI Taxonomy" id="2036687"/>
    <lineage>
        <taxon>Bacteria</taxon>
        <taxon>Pseudomonadati</taxon>
        <taxon>Pseudomonadota</taxon>
        <taxon>Gammaproteobacteria</taxon>
        <taxon>Alteromonadales</taxon>
        <taxon>Colwelliaceae</taxon>
        <taxon>Thalassotalea</taxon>
    </lineage>
</organism>
<sequence>MSVPAAYLAVVLIWSTTPLGIVWSSETVSPTLAVLLRMVIAVVPGWLILRLFKVELPWHRQAITLYCYSGLGIFGGMLFSYLAASYISSGVMSLIFGLAPILSGVLSKYVLSDEPLSKAKKVALAVALLGLTCVCYDKLSFGSQAYIGVICILLGVFFFSLSGVLVKSITVKINPMATTVGALIIAIPLFALTWILADGTLPYEQWSQRSIISIVYLGLMGSLVGFIAYFYVLQKLKASTVALITMMTPVIALWFGLVLNDEHISVNLIIGALFIISGLGIYQWGEWLFNRIRKSSTTG</sequence>
<feature type="domain" description="EamA" evidence="7">
    <location>
        <begin position="8"/>
        <end position="134"/>
    </location>
</feature>
<dbReference type="RefSeq" id="WP_189376319.1">
    <property type="nucleotide sequence ID" value="NZ_BNAH01000001.1"/>
</dbReference>
<keyword evidence="5 6" id="KW-0472">Membrane</keyword>
<feature type="transmembrane region" description="Helical" evidence="6">
    <location>
        <begin position="64"/>
        <end position="84"/>
    </location>
</feature>
<accession>A0ABQ3IC05</accession>
<comment type="subcellular location">
    <subcellularLocation>
        <location evidence="1">Membrane</location>
        <topology evidence="1">Multi-pass membrane protein</topology>
    </subcellularLocation>
</comment>
<dbReference type="PANTHER" id="PTHR32322">
    <property type="entry name" value="INNER MEMBRANE TRANSPORTER"/>
    <property type="match status" value="1"/>
</dbReference>
<evidence type="ECO:0000313" key="9">
    <source>
        <dbReference type="Proteomes" id="UP000626370"/>
    </source>
</evidence>
<dbReference type="Proteomes" id="UP000626370">
    <property type="component" value="Unassembled WGS sequence"/>
</dbReference>
<dbReference type="InterPro" id="IPR037185">
    <property type="entry name" value="EmrE-like"/>
</dbReference>
<dbReference type="InterPro" id="IPR050638">
    <property type="entry name" value="AA-Vitamin_Transporters"/>
</dbReference>
<feature type="transmembrane region" description="Helical" evidence="6">
    <location>
        <begin position="264"/>
        <end position="285"/>
    </location>
</feature>
<dbReference type="EMBL" id="BNAH01000001">
    <property type="protein sequence ID" value="GHE78607.1"/>
    <property type="molecule type" value="Genomic_DNA"/>
</dbReference>
<evidence type="ECO:0000259" key="7">
    <source>
        <dbReference type="Pfam" id="PF00892"/>
    </source>
</evidence>
<keyword evidence="3 6" id="KW-0812">Transmembrane</keyword>
<feature type="transmembrane region" description="Helical" evidence="6">
    <location>
        <begin position="209"/>
        <end position="233"/>
    </location>
</feature>
<evidence type="ECO:0000313" key="8">
    <source>
        <dbReference type="EMBL" id="GHE78607.1"/>
    </source>
</evidence>